<keyword evidence="3 6" id="KW-0028">Amino-acid biosynthesis</keyword>
<accession>A0A1K1NDT4</accession>
<dbReference type="InterPro" id="IPR000807">
    <property type="entry name" value="ImidazoleglycerolP_deHydtase"/>
</dbReference>
<name>A0A1K1NDT4_RUMFL</name>
<organism evidence="8 9">
    <name type="scientific">Ruminococcus flavefaciens</name>
    <dbReference type="NCBI Taxonomy" id="1265"/>
    <lineage>
        <taxon>Bacteria</taxon>
        <taxon>Bacillati</taxon>
        <taxon>Bacillota</taxon>
        <taxon>Clostridia</taxon>
        <taxon>Eubacteriales</taxon>
        <taxon>Oscillospiraceae</taxon>
        <taxon>Ruminococcus</taxon>
    </lineage>
</organism>
<dbReference type="SUPFAM" id="SSF54211">
    <property type="entry name" value="Ribosomal protein S5 domain 2-like"/>
    <property type="match status" value="2"/>
</dbReference>
<dbReference type="InterPro" id="IPR020565">
    <property type="entry name" value="ImidazoleglycerP_deHydtase_CS"/>
</dbReference>
<dbReference type="FunFam" id="3.30.230.40:FF:000001">
    <property type="entry name" value="Imidazoleglycerol-phosphate dehydratase HisB"/>
    <property type="match status" value="1"/>
</dbReference>
<evidence type="ECO:0000256" key="3">
    <source>
        <dbReference type="ARBA" id="ARBA00022605"/>
    </source>
</evidence>
<comment type="pathway">
    <text evidence="1 6 7">Amino-acid biosynthesis; L-histidine biosynthesis; L-histidine from 5-phospho-alpha-D-ribose 1-diphosphate: step 6/9.</text>
</comment>
<comment type="subcellular location">
    <subcellularLocation>
        <location evidence="6 7">Cytoplasm</location>
    </subcellularLocation>
</comment>
<evidence type="ECO:0000256" key="1">
    <source>
        <dbReference type="ARBA" id="ARBA00005047"/>
    </source>
</evidence>
<evidence type="ECO:0000313" key="8">
    <source>
        <dbReference type="EMBL" id="SFW33610.1"/>
    </source>
</evidence>
<dbReference type="FunFam" id="3.30.230.40:FF:000003">
    <property type="entry name" value="Imidazoleglycerol-phosphate dehydratase HisB"/>
    <property type="match status" value="1"/>
</dbReference>
<dbReference type="GO" id="GO:0005737">
    <property type="term" value="C:cytoplasm"/>
    <property type="evidence" value="ECO:0007669"/>
    <property type="project" value="UniProtKB-SubCell"/>
</dbReference>
<keyword evidence="6" id="KW-0963">Cytoplasm</keyword>
<reference evidence="9" key="1">
    <citation type="submission" date="2016-11" db="EMBL/GenBank/DDBJ databases">
        <authorList>
            <person name="Varghese N."/>
            <person name="Submissions S."/>
        </authorList>
    </citation>
    <scope>NUCLEOTIDE SEQUENCE [LARGE SCALE GENOMIC DNA]</scope>
    <source>
        <strain evidence="9">YL228</strain>
    </source>
</reference>
<dbReference type="NCBIfam" id="NF002114">
    <property type="entry name" value="PRK00951.2-4"/>
    <property type="match status" value="1"/>
</dbReference>
<gene>
    <name evidence="6" type="primary">hisB</name>
    <name evidence="8" type="ORF">SAMN02910280_1901</name>
</gene>
<dbReference type="EC" id="4.2.1.19" evidence="6 7"/>
<evidence type="ECO:0000256" key="2">
    <source>
        <dbReference type="ARBA" id="ARBA00016664"/>
    </source>
</evidence>
<dbReference type="HAMAP" id="MF_00076">
    <property type="entry name" value="HisB"/>
    <property type="match status" value="1"/>
</dbReference>
<keyword evidence="4 6" id="KW-0368">Histidine biosynthesis</keyword>
<dbReference type="PANTHER" id="PTHR23133">
    <property type="entry name" value="IMIDAZOLEGLYCEROL-PHOSPHATE DEHYDRATASE HIS7"/>
    <property type="match status" value="1"/>
</dbReference>
<evidence type="ECO:0000256" key="4">
    <source>
        <dbReference type="ARBA" id="ARBA00023102"/>
    </source>
</evidence>
<sequence length="193" mass="21008">MRKAEIERVTKETQIKISVSLDEKGKADIDTGIGFFDHMLTALSVHSGISMTVKVKGDLHVDCHHTIEDTGIALGQALGKALGTKSGIVRYGTAYIPMDESLAMASLDLSNRPFLVFNCDFTNQSCGDYDLCMTEEFFRAFAFNSGMTLHINLLYGSNDHHKAEAVYKAVAHALKTAVTENKDGSTLSTKGVL</sequence>
<dbReference type="UniPathway" id="UPA00031">
    <property type="reaction ID" value="UER00011"/>
</dbReference>
<keyword evidence="5 6" id="KW-0456">Lyase</keyword>
<dbReference type="InterPro" id="IPR038494">
    <property type="entry name" value="IGPD_sf"/>
</dbReference>
<dbReference type="Proteomes" id="UP000183461">
    <property type="component" value="Unassembled WGS sequence"/>
</dbReference>
<dbReference type="PROSITE" id="PS00954">
    <property type="entry name" value="IGP_DEHYDRATASE_1"/>
    <property type="match status" value="1"/>
</dbReference>
<dbReference type="CDD" id="cd07914">
    <property type="entry name" value="IGPD"/>
    <property type="match status" value="1"/>
</dbReference>
<evidence type="ECO:0000256" key="5">
    <source>
        <dbReference type="ARBA" id="ARBA00023239"/>
    </source>
</evidence>
<dbReference type="RefSeq" id="WP_072300172.1">
    <property type="nucleotide sequence ID" value="NZ_FPIP01000004.1"/>
</dbReference>
<dbReference type="NCBIfam" id="NF002107">
    <property type="entry name" value="PRK00951.1-2"/>
    <property type="match status" value="1"/>
</dbReference>
<comment type="similarity">
    <text evidence="6 7">Belongs to the imidazoleglycerol-phosphate dehydratase family.</text>
</comment>
<dbReference type="PANTHER" id="PTHR23133:SF2">
    <property type="entry name" value="IMIDAZOLEGLYCEROL-PHOSPHATE DEHYDRATASE"/>
    <property type="match status" value="1"/>
</dbReference>
<evidence type="ECO:0000256" key="7">
    <source>
        <dbReference type="RuleBase" id="RU000599"/>
    </source>
</evidence>
<dbReference type="Gene3D" id="3.30.230.40">
    <property type="entry name" value="Imidazole glycerol phosphate dehydratase, domain 1"/>
    <property type="match status" value="2"/>
</dbReference>
<proteinExistence type="inferred from homology"/>
<dbReference type="GO" id="GO:0004424">
    <property type="term" value="F:imidazoleglycerol-phosphate dehydratase activity"/>
    <property type="evidence" value="ECO:0007669"/>
    <property type="project" value="UniProtKB-UniRule"/>
</dbReference>
<dbReference type="Pfam" id="PF00475">
    <property type="entry name" value="IGPD"/>
    <property type="match status" value="1"/>
</dbReference>
<dbReference type="InterPro" id="IPR020568">
    <property type="entry name" value="Ribosomal_Su5_D2-typ_SF"/>
</dbReference>
<dbReference type="EMBL" id="FPIP01000004">
    <property type="protein sequence ID" value="SFW33610.1"/>
    <property type="molecule type" value="Genomic_DNA"/>
</dbReference>
<protein>
    <recommendedName>
        <fullName evidence="2 6">Imidazoleglycerol-phosphate dehydratase</fullName>
        <shortName evidence="6">IGPD</shortName>
        <ecNumber evidence="6 7">4.2.1.19</ecNumber>
    </recommendedName>
</protein>
<evidence type="ECO:0000256" key="6">
    <source>
        <dbReference type="HAMAP-Rule" id="MF_00076"/>
    </source>
</evidence>
<dbReference type="NCBIfam" id="NF002111">
    <property type="entry name" value="PRK00951.2-1"/>
    <property type="match status" value="1"/>
</dbReference>
<dbReference type="PROSITE" id="PS00955">
    <property type="entry name" value="IGP_DEHYDRATASE_2"/>
    <property type="match status" value="1"/>
</dbReference>
<comment type="catalytic activity">
    <reaction evidence="6 7">
        <text>D-erythro-1-(imidazol-4-yl)glycerol 3-phosphate = 3-(imidazol-4-yl)-2-oxopropyl phosphate + H2O</text>
        <dbReference type="Rhea" id="RHEA:11040"/>
        <dbReference type="ChEBI" id="CHEBI:15377"/>
        <dbReference type="ChEBI" id="CHEBI:57766"/>
        <dbReference type="ChEBI" id="CHEBI:58278"/>
        <dbReference type="EC" id="4.2.1.19"/>
    </reaction>
</comment>
<dbReference type="GO" id="GO:0000105">
    <property type="term" value="P:L-histidine biosynthetic process"/>
    <property type="evidence" value="ECO:0007669"/>
    <property type="project" value="UniProtKB-UniRule"/>
</dbReference>
<dbReference type="AlphaFoldDB" id="A0A1K1NDT4"/>
<evidence type="ECO:0000313" key="9">
    <source>
        <dbReference type="Proteomes" id="UP000183461"/>
    </source>
</evidence>